<dbReference type="GO" id="GO:0046872">
    <property type="term" value="F:metal ion binding"/>
    <property type="evidence" value="ECO:0007669"/>
    <property type="project" value="UniProtKB-KW"/>
</dbReference>
<dbReference type="SUPFAM" id="SSF100950">
    <property type="entry name" value="NagB/RpiA/CoA transferase-like"/>
    <property type="match status" value="1"/>
</dbReference>
<evidence type="ECO:0000256" key="2">
    <source>
        <dbReference type="ARBA" id="ARBA00022741"/>
    </source>
</evidence>
<feature type="binding site" evidence="4">
    <location>
        <begin position="10"/>
        <end position="14"/>
    </location>
    <ligand>
        <name>ATP</name>
        <dbReference type="ChEBI" id="CHEBI:30616"/>
    </ligand>
</feature>
<dbReference type="PANTHER" id="PTHR23407">
    <property type="entry name" value="ATPASE INHIBITOR/5-FORMYLTETRAHYDROFOLATE CYCLO-LIGASE"/>
    <property type="match status" value="1"/>
</dbReference>
<dbReference type="EMBL" id="CP118101">
    <property type="protein sequence ID" value="WDH83814.1"/>
    <property type="molecule type" value="Genomic_DNA"/>
</dbReference>
<dbReference type="InterPro" id="IPR024185">
    <property type="entry name" value="FTHF_cligase-like_sf"/>
</dbReference>
<keyword evidence="5" id="KW-0479">Metal-binding</keyword>
<dbReference type="GO" id="GO:0030272">
    <property type="term" value="F:5-formyltetrahydrofolate cyclo-ligase activity"/>
    <property type="evidence" value="ECO:0007669"/>
    <property type="project" value="UniProtKB-EC"/>
</dbReference>
<keyword evidence="6" id="KW-0436">Ligase</keyword>
<keyword evidence="2 4" id="KW-0547">Nucleotide-binding</keyword>
<dbReference type="InterPro" id="IPR037171">
    <property type="entry name" value="NagB/RpiA_transferase-like"/>
</dbReference>
<dbReference type="InterPro" id="IPR002698">
    <property type="entry name" value="FTHF_cligase"/>
</dbReference>
<evidence type="ECO:0000313" key="6">
    <source>
        <dbReference type="EMBL" id="WDH83814.1"/>
    </source>
</evidence>
<keyword evidence="3 4" id="KW-0067">ATP-binding</keyword>
<feature type="binding site" evidence="4">
    <location>
        <begin position="148"/>
        <end position="156"/>
    </location>
    <ligand>
        <name>ATP</name>
        <dbReference type="ChEBI" id="CHEBI:30616"/>
    </ligand>
</feature>
<proteinExistence type="inferred from homology"/>
<dbReference type="AlphaFoldDB" id="A0AAX3N3V9"/>
<feature type="binding site" evidence="4">
    <location>
        <position position="67"/>
    </location>
    <ligand>
        <name>substrate</name>
    </ligand>
</feature>
<evidence type="ECO:0000256" key="1">
    <source>
        <dbReference type="ARBA" id="ARBA00010638"/>
    </source>
</evidence>
<sequence length="227" mass="25935">MEMDPQLGPKKQLRSKMHRIRDALSIEARLQISEQLCQHAIHEIEQLRVLSNKDRLVIFSYIAYRSEADTALILKHGFEQQDIVLVPRVNKDSSLMELRRIQGMQDVQSGRWGILEPAVHTEVWERERWTDIDLVIVPGLAYDLQGGRIGYGGGYYDRFAGEVRARVLASKLSDKQVPEQMTDQVTEPVYAGLVLPGQLLPAGEIPMEPQDFRLNLLFTEHGVLHIQ</sequence>
<feature type="binding site" evidence="4">
    <location>
        <position position="62"/>
    </location>
    <ligand>
        <name>substrate</name>
    </ligand>
</feature>
<comment type="similarity">
    <text evidence="1 5">Belongs to the 5-formyltetrahydrofolate cyclo-ligase family.</text>
</comment>
<dbReference type="RefSeq" id="WP_274359687.1">
    <property type="nucleotide sequence ID" value="NZ_CP118101.1"/>
</dbReference>
<evidence type="ECO:0000256" key="5">
    <source>
        <dbReference type="RuleBase" id="RU361279"/>
    </source>
</evidence>
<dbReference type="NCBIfam" id="TIGR02727">
    <property type="entry name" value="MTHFS_bact"/>
    <property type="match status" value="1"/>
</dbReference>
<dbReference type="Pfam" id="PF01812">
    <property type="entry name" value="5-FTHF_cyc-lig"/>
    <property type="match status" value="1"/>
</dbReference>
<dbReference type="EC" id="6.3.3.2" evidence="5"/>
<gene>
    <name evidence="6" type="ORF">PUW23_06200</name>
</gene>
<dbReference type="GO" id="GO:0005524">
    <property type="term" value="F:ATP binding"/>
    <property type="evidence" value="ECO:0007669"/>
    <property type="project" value="UniProtKB-KW"/>
</dbReference>
<comment type="cofactor">
    <cofactor evidence="5">
        <name>Mg(2+)</name>
        <dbReference type="ChEBI" id="CHEBI:18420"/>
    </cofactor>
</comment>
<dbReference type="PANTHER" id="PTHR23407:SF1">
    <property type="entry name" value="5-FORMYLTETRAHYDROFOLATE CYCLO-LIGASE"/>
    <property type="match status" value="1"/>
</dbReference>
<keyword evidence="5" id="KW-0460">Magnesium</keyword>
<evidence type="ECO:0000256" key="3">
    <source>
        <dbReference type="ARBA" id="ARBA00022840"/>
    </source>
</evidence>
<name>A0AAX3N3V9_9BACL</name>
<dbReference type="Gene3D" id="3.40.50.10420">
    <property type="entry name" value="NagB/RpiA/CoA transferase-like"/>
    <property type="match status" value="1"/>
</dbReference>
<dbReference type="Proteomes" id="UP001220962">
    <property type="component" value="Chromosome"/>
</dbReference>
<dbReference type="PIRSF" id="PIRSF006806">
    <property type="entry name" value="FTHF_cligase"/>
    <property type="match status" value="1"/>
</dbReference>
<protein>
    <recommendedName>
        <fullName evidence="5">5-formyltetrahydrofolate cyclo-ligase</fullName>
        <ecNumber evidence="5">6.3.3.2</ecNumber>
    </recommendedName>
</protein>
<comment type="catalytic activity">
    <reaction evidence="5">
        <text>(6S)-5-formyl-5,6,7,8-tetrahydrofolate + ATP = (6R)-5,10-methenyltetrahydrofolate + ADP + phosphate</text>
        <dbReference type="Rhea" id="RHEA:10488"/>
        <dbReference type="ChEBI" id="CHEBI:30616"/>
        <dbReference type="ChEBI" id="CHEBI:43474"/>
        <dbReference type="ChEBI" id="CHEBI:57455"/>
        <dbReference type="ChEBI" id="CHEBI:57457"/>
        <dbReference type="ChEBI" id="CHEBI:456216"/>
        <dbReference type="EC" id="6.3.3.2"/>
    </reaction>
</comment>
<accession>A0AAX3N3V9</accession>
<dbReference type="GO" id="GO:0009396">
    <property type="term" value="P:folic acid-containing compound biosynthetic process"/>
    <property type="evidence" value="ECO:0007669"/>
    <property type="project" value="TreeGrafter"/>
</dbReference>
<reference evidence="6" key="1">
    <citation type="submission" date="2023-02" db="EMBL/GenBank/DDBJ databases">
        <title>Pathogen: clinical or host-associated sample.</title>
        <authorList>
            <person name="Hergert J."/>
            <person name="Casey R."/>
            <person name="Wagner J."/>
            <person name="Young E.L."/>
            <person name="Oakeson K.F."/>
        </authorList>
    </citation>
    <scope>NUCLEOTIDE SEQUENCE</scope>
    <source>
        <strain evidence="6">2022CK-00830</strain>
    </source>
</reference>
<organism evidence="6 7">
    <name type="scientific">Paenibacillus urinalis</name>
    <dbReference type="NCBI Taxonomy" id="521520"/>
    <lineage>
        <taxon>Bacteria</taxon>
        <taxon>Bacillati</taxon>
        <taxon>Bacillota</taxon>
        <taxon>Bacilli</taxon>
        <taxon>Bacillales</taxon>
        <taxon>Paenibacillaceae</taxon>
        <taxon>Paenibacillus</taxon>
    </lineage>
</organism>
<dbReference type="GO" id="GO:0035999">
    <property type="term" value="P:tetrahydrofolate interconversion"/>
    <property type="evidence" value="ECO:0007669"/>
    <property type="project" value="TreeGrafter"/>
</dbReference>
<evidence type="ECO:0000256" key="4">
    <source>
        <dbReference type="PIRSR" id="PIRSR006806-1"/>
    </source>
</evidence>
<evidence type="ECO:0000313" key="7">
    <source>
        <dbReference type="Proteomes" id="UP001220962"/>
    </source>
</evidence>